<evidence type="ECO:0000313" key="2">
    <source>
        <dbReference type="EMBL" id="KAJ1207751.1"/>
    </source>
</evidence>
<protein>
    <recommendedName>
        <fullName evidence="4">Secreted protein</fullName>
    </recommendedName>
</protein>
<evidence type="ECO:0000256" key="1">
    <source>
        <dbReference type="SAM" id="MobiDB-lite"/>
    </source>
</evidence>
<dbReference type="EMBL" id="JANPWB010000002">
    <property type="protein sequence ID" value="KAJ1207751.1"/>
    <property type="molecule type" value="Genomic_DNA"/>
</dbReference>
<feature type="region of interest" description="Disordered" evidence="1">
    <location>
        <begin position="30"/>
        <end position="83"/>
    </location>
</feature>
<dbReference type="AlphaFoldDB" id="A0AAV7W574"/>
<dbReference type="Proteomes" id="UP001066276">
    <property type="component" value="Chromosome 1_2"/>
</dbReference>
<comment type="caution">
    <text evidence="2">The sequence shown here is derived from an EMBL/GenBank/DDBJ whole genome shotgun (WGS) entry which is preliminary data.</text>
</comment>
<proteinExistence type="predicted"/>
<evidence type="ECO:0008006" key="4">
    <source>
        <dbReference type="Google" id="ProtNLM"/>
    </source>
</evidence>
<organism evidence="2 3">
    <name type="scientific">Pleurodeles waltl</name>
    <name type="common">Iberian ribbed newt</name>
    <dbReference type="NCBI Taxonomy" id="8319"/>
    <lineage>
        <taxon>Eukaryota</taxon>
        <taxon>Metazoa</taxon>
        <taxon>Chordata</taxon>
        <taxon>Craniata</taxon>
        <taxon>Vertebrata</taxon>
        <taxon>Euteleostomi</taxon>
        <taxon>Amphibia</taxon>
        <taxon>Batrachia</taxon>
        <taxon>Caudata</taxon>
        <taxon>Salamandroidea</taxon>
        <taxon>Salamandridae</taxon>
        <taxon>Pleurodelinae</taxon>
        <taxon>Pleurodeles</taxon>
    </lineage>
</organism>
<keyword evidence="3" id="KW-1185">Reference proteome</keyword>
<sequence length="109" mass="11487">MPWLIRCAGQPSASLLCPAQACSGMFSTQDGPLKAQSLHEAPGPTVGLLPRSAPSASRGHLGSPQWSPPVTRRRRSAPESAFPNTARKQRLGVHLPATIFGCDSGLCKD</sequence>
<gene>
    <name evidence="2" type="ORF">NDU88_003141</name>
</gene>
<name>A0AAV7W574_PLEWA</name>
<reference evidence="2" key="1">
    <citation type="journal article" date="2022" name="bioRxiv">
        <title>Sequencing and chromosome-scale assembly of the giantPleurodeles waltlgenome.</title>
        <authorList>
            <person name="Brown T."/>
            <person name="Elewa A."/>
            <person name="Iarovenko S."/>
            <person name="Subramanian E."/>
            <person name="Araus A.J."/>
            <person name="Petzold A."/>
            <person name="Susuki M."/>
            <person name="Suzuki K.-i.T."/>
            <person name="Hayashi T."/>
            <person name="Toyoda A."/>
            <person name="Oliveira C."/>
            <person name="Osipova E."/>
            <person name="Leigh N.D."/>
            <person name="Simon A."/>
            <person name="Yun M.H."/>
        </authorList>
    </citation>
    <scope>NUCLEOTIDE SEQUENCE</scope>
    <source>
        <strain evidence="2">20211129_DDA</strain>
        <tissue evidence="2">Liver</tissue>
    </source>
</reference>
<evidence type="ECO:0000313" key="3">
    <source>
        <dbReference type="Proteomes" id="UP001066276"/>
    </source>
</evidence>
<accession>A0AAV7W574</accession>